<keyword evidence="2" id="KW-1185">Reference proteome</keyword>
<evidence type="ECO:0000313" key="1">
    <source>
        <dbReference type="EMBL" id="UOO90270.1"/>
    </source>
</evidence>
<accession>A0ABY4E5V6</accession>
<gene>
    <name evidence="1" type="ORF">LVJ82_04595</name>
</gene>
<dbReference type="RefSeq" id="WP_058355838.1">
    <property type="nucleotide sequence ID" value="NZ_CABKVG010000008.1"/>
</dbReference>
<sequence length="203" mass="22525">MATFTTATTIIENGIVFFEDENGNDFYACQAEFSADTMKMVLDQKCIVAYSTDVSTFAPQIGQSVIELPADVCQDIATGQYVFNGVLAGFQPDAYHIWNAATKTWETDADLQAAKLADWRNNVAEITPKQLRMVLLENGVNSKAVETAIAAIEDETIREVAMIEWQYATGYQRNNANLIMIATELLGFDDLKIDAMWQSALLK</sequence>
<reference evidence="1 2" key="1">
    <citation type="journal article" date="2022" name="Res Sq">
        <title>Evolution of multicellular longitudinally dividing oral cavity symbionts (Neisseriaceae).</title>
        <authorList>
            <person name="Nyongesa S."/>
            <person name="Weber P."/>
            <person name="Bernet E."/>
            <person name="Pullido F."/>
            <person name="Nieckarz M."/>
            <person name="Delaby M."/>
            <person name="Nieves C."/>
            <person name="Viehboeck T."/>
            <person name="Krause N."/>
            <person name="Rivera-Millot A."/>
            <person name="Nakamura A."/>
            <person name="Vischer N."/>
            <person name="VanNieuwenhze M."/>
            <person name="Brun Y."/>
            <person name="Cava F."/>
            <person name="Bulgheresi S."/>
            <person name="Veyrier F."/>
        </authorList>
    </citation>
    <scope>NUCLEOTIDE SEQUENCE [LARGE SCALE GENOMIC DNA]</scope>
    <source>
        <strain evidence="1 2">SN4</strain>
    </source>
</reference>
<proteinExistence type="predicted"/>
<name>A0ABY4E5V6_9NEIS</name>
<dbReference type="EMBL" id="CP091511">
    <property type="protein sequence ID" value="UOO90270.1"/>
    <property type="molecule type" value="Genomic_DNA"/>
</dbReference>
<protein>
    <recommendedName>
        <fullName evidence="3">DUF4376 domain-containing protein</fullName>
    </recommendedName>
</protein>
<organism evidence="1 2">
    <name type="scientific">Vitreoscilla massiliensis</name>
    <dbReference type="NCBI Taxonomy" id="1689272"/>
    <lineage>
        <taxon>Bacteria</taxon>
        <taxon>Pseudomonadati</taxon>
        <taxon>Pseudomonadota</taxon>
        <taxon>Betaproteobacteria</taxon>
        <taxon>Neisseriales</taxon>
        <taxon>Neisseriaceae</taxon>
        <taxon>Vitreoscilla</taxon>
    </lineage>
</organism>
<evidence type="ECO:0008006" key="3">
    <source>
        <dbReference type="Google" id="ProtNLM"/>
    </source>
</evidence>
<dbReference type="Proteomes" id="UP000832011">
    <property type="component" value="Chromosome"/>
</dbReference>
<evidence type="ECO:0000313" key="2">
    <source>
        <dbReference type="Proteomes" id="UP000832011"/>
    </source>
</evidence>